<accession>A0A1A7XPK6</accession>
<reference evidence="2" key="1">
    <citation type="submission" date="2016-05" db="EMBL/GenBank/DDBJ databases">
        <authorList>
            <person name="Lavstsen T."/>
            <person name="Jespersen J.S."/>
        </authorList>
    </citation>
    <scope>NUCLEOTIDE SEQUENCE</scope>
    <source>
        <tissue evidence="2">Brain</tissue>
    </source>
</reference>
<dbReference type="EMBL" id="HADW01018533">
    <property type="protein sequence ID" value="SBP19933.1"/>
    <property type="molecule type" value="Transcribed_RNA"/>
</dbReference>
<name>A0A1A7XPK6_9TELE</name>
<dbReference type="AlphaFoldDB" id="A0A1A7XPK6"/>
<feature type="non-terminal residue" evidence="2">
    <location>
        <position position="44"/>
    </location>
</feature>
<feature type="region of interest" description="Disordered" evidence="1">
    <location>
        <begin position="22"/>
        <end position="44"/>
    </location>
</feature>
<proteinExistence type="predicted"/>
<evidence type="ECO:0000313" key="2">
    <source>
        <dbReference type="EMBL" id="SBP19933.1"/>
    </source>
</evidence>
<reference evidence="2" key="2">
    <citation type="submission" date="2016-06" db="EMBL/GenBank/DDBJ databases">
        <title>The genome of a short-lived fish provides insights into sex chromosome evolution and the genetic control of aging.</title>
        <authorList>
            <person name="Reichwald K."/>
            <person name="Felder M."/>
            <person name="Petzold A."/>
            <person name="Koch P."/>
            <person name="Groth M."/>
            <person name="Platzer M."/>
        </authorList>
    </citation>
    <scope>NUCLEOTIDE SEQUENCE</scope>
    <source>
        <tissue evidence="2">Brain</tissue>
    </source>
</reference>
<organism evidence="2">
    <name type="scientific">Iconisemion striatum</name>
    <dbReference type="NCBI Taxonomy" id="60296"/>
    <lineage>
        <taxon>Eukaryota</taxon>
        <taxon>Metazoa</taxon>
        <taxon>Chordata</taxon>
        <taxon>Craniata</taxon>
        <taxon>Vertebrata</taxon>
        <taxon>Euteleostomi</taxon>
        <taxon>Actinopterygii</taxon>
        <taxon>Neopterygii</taxon>
        <taxon>Teleostei</taxon>
        <taxon>Neoteleostei</taxon>
        <taxon>Acanthomorphata</taxon>
        <taxon>Ovalentaria</taxon>
        <taxon>Atherinomorphae</taxon>
        <taxon>Cyprinodontiformes</taxon>
        <taxon>Nothobranchiidae</taxon>
        <taxon>Iconisemion</taxon>
    </lineage>
</organism>
<protein>
    <submittedName>
        <fullName evidence="2">Uncharacterized protein</fullName>
    </submittedName>
</protein>
<evidence type="ECO:0000256" key="1">
    <source>
        <dbReference type="SAM" id="MobiDB-lite"/>
    </source>
</evidence>
<gene>
    <name evidence="2" type="primary">OLA.19164</name>
</gene>
<sequence>VPLQPVWKVKDCLVQHPTLWVKKESSDSRKSRNAHIPQKEPANV</sequence>
<feature type="non-terminal residue" evidence="2">
    <location>
        <position position="1"/>
    </location>
</feature>